<dbReference type="EMBL" id="JAPWDO010000004">
    <property type="protein sequence ID" value="KAJ5472949.1"/>
    <property type="molecule type" value="Genomic_DNA"/>
</dbReference>
<dbReference type="AlphaFoldDB" id="A0A9W9WSN6"/>
<proteinExistence type="predicted"/>
<comment type="caution">
    <text evidence="1">The sequence shown here is derived from an EMBL/GenBank/DDBJ whole genome shotgun (WGS) entry which is preliminary data.</text>
</comment>
<reference evidence="1" key="2">
    <citation type="journal article" date="2023" name="IMA Fungus">
        <title>Comparative genomic study of the Penicillium genus elucidates a diverse pangenome and 15 lateral gene transfer events.</title>
        <authorList>
            <person name="Petersen C."/>
            <person name="Sorensen T."/>
            <person name="Nielsen M.R."/>
            <person name="Sondergaard T.E."/>
            <person name="Sorensen J.L."/>
            <person name="Fitzpatrick D.A."/>
            <person name="Frisvad J.C."/>
            <person name="Nielsen K.L."/>
        </authorList>
    </citation>
    <scope>NUCLEOTIDE SEQUENCE</scope>
    <source>
        <strain evidence="1">IBT 17660</strain>
    </source>
</reference>
<evidence type="ECO:0000313" key="2">
    <source>
        <dbReference type="Proteomes" id="UP001147760"/>
    </source>
</evidence>
<keyword evidence="2" id="KW-1185">Reference proteome</keyword>
<reference evidence="1" key="1">
    <citation type="submission" date="2022-12" db="EMBL/GenBank/DDBJ databases">
        <authorList>
            <person name="Petersen C."/>
        </authorList>
    </citation>
    <scope>NUCLEOTIDE SEQUENCE</scope>
    <source>
        <strain evidence="1">IBT 17660</strain>
    </source>
</reference>
<evidence type="ECO:0000313" key="1">
    <source>
        <dbReference type="EMBL" id="KAJ5472949.1"/>
    </source>
</evidence>
<accession>A0A9W9WSN6</accession>
<sequence length="100" mass="11182">METQDGETNQRWKHWMGRLINDGSIGRGDGCGMDALDAQWIVGEKTPSASIVDWSPLGMSPMLRYFARLHHAKAPVGRVTLGSLLMRFLRVLRVPFSMAP</sequence>
<protein>
    <submittedName>
        <fullName evidence="1">Uncharacterized protein</fullName>
    </submittedName>
</protein>
<organism evidence="1 2">
    <name type="scientific">Penicillium desertorum</name>
    <dbReference type="NCBI Taxonomy" id="1303715"/>
    <lineage>
        <taxon>Eukaryota</taxon>
        <taxon>Fungi</taxon>
        <taxon>Dikarya</taxon>
        <taxon>Ascomycota</taxon>
        <taxon>Pezizomycotina</taxon>
        <taxon>Eurotiomycetes</taxon>
        <taxon>Eurotiomycetidae</taxon>
        <taxon>Eurotiales</taxon>
        <taxon>Aspergillaceae</taxon>
        <taxon>Penicillium</taxon>
    </lineage>
</organism>
<dbReference type="Proteomes" id="UP001147760">
    <property type="component" value="Unassembled WGS sequence"/>
</dbReference>
<gene>
    <name evidence="1" type="ORF">N7530_006950</name>
</gene>
<name>A0A9W9WSN6_9EURO</name>